<gene>
    <name evidence="1" type="ORF">MMG00_01250</name>
</gene>
<organism evidence="1 2">
    <name type="scientific">Ignatzschineria rhizosphaerae</name>
    <dbReference type="NCBI Taxonomy" id="2923279"/>
    <lineage>
        <taxon>Bacteria</taxon>
        <taxon>Pseudomonadati</taxon>
        <taxon>Pseudomonadota</taxon>
        <taxon>Gammaproteobacteria</taxon>
        <taxon>Cardiobacteriales</taxon>
        <taxon>Ignatzschineriaceae</taxon>
        <taxon>Ignatzschineria</taxon>
    </lineage>
</organism>
<proteinExistence type="predicted"/>
<dbReference type="EMBL" id="CP093379">
    <property type="protein sequence ID" value="UNM96521.1"/>
    <property type="molecule type" value="Genomic_DNA"/>
</dbReference>
<evidence type="ECO:0000313" key="2">
    <source>
        <dbReference type="Proteomes" id="UP000829542"/>
    </source>
</evidence>
<sequence>MRVIFLPLILLWVLFSLLSTLSSAQTIRFQIEELSKPDRYGYVDYYQDHVIRFQEGD</sequence>
<reference evidence="1 2" key="1">
    <citation type="submission" date="2022-03" db="EMBL/GenBank/DDBJ databases">
        <title>Ignatzschineria rhizosphaerae HR5S32.</title>
        <authorList>
            <person name="Sun J.Q."/>
            <person name="Feng J.Y."/>
        </authorList>
    </citation>
    <scope>NUCLEOTIDE SEQUENCE [LARGE SCALE GENOMIC DNA]</scope>
    <source>
        <strain evidence="1 2">HR5S32</strain>
    </source>
</reference>
<name>A0ABY3X0Z9_9GAMM</name>
<accession>A0ABY3X0Z9</accession>
<keyword evidence="2" id="KW-1185">Reference proteome</keyword>
<dbReference type="RefSeq" id="WP_242150251.1">
    <property type="nucleotide sequence ID" value="NZ_CP093379.1"/>
</dbReference>
<protein>
    <submittedName>
        <fullName evidence="1">Uncharacterized protein</fullName>
    </submittedName>
</protein>
<dbReference type="Proteomes" id="UP000829542">
    <property type="component" value="Chromosome"/>
</dbReference>
<evidence type="ECO:0000313" key="1">
    <source>
        <dbReference type="EMBL" id="UNM96521.1"/>
    </source>
</evidence>